<feature type="region of interest" description="Disordered" evidence="1">
    <location>
        <begin position="362"/>
        <end position="431"/>
    </location>
</feature>
<dbReference type="AlphaFoldDB" id="A0A6L2NK91"/>
<proteinExistence type="predicted"/>
<keyword evidence="2" id="KW-0695">RNA-directed DNA polymerase</keyword>
<feature type="compositionally biased region" description="Basic and acidic residues" evidence="1">
    <location>
        <begin position="397"/>
        <end position="416"/>
    </location>
</feature>
<organism evidence="2">
    <name type="scientific">Tanacetum cinerariifolium</name>
    <name type="common">Dalmatian daisy</name>
    <name type="synonym">Chrysanthemum cinerariifolium</name>
    <dbReference type="NCBI Taxonomy" id="118510"/>
    <lineage>
        <taxon>Eukaryota</taxon>
        <taxon>Viridiplantae</taxon>
        <taxon>Streptophyta</taxon>
        <taxon>Embryophyta</taxon>
        <taxon>Tracheophyta</taxon>
        <taxon>Spermatophyta</taxon>
        <taxon>Magnoliopsida</taxon>
        <taxon>eudicotyledons</taxon>
        <taxon>Gunneridae</taxon>
        <taxon>Pentapetalae</taxon>
        <taxon>asterids</taxon>
        <taxon>campanulids</taxon>
        <taxon>Asterales</taxon>
        <taxon>Asteraceae</taxon>
        <taxon>Asteroideae</taxon>
        <taxon>Anthemideae</taxon>
        <taxon>Anthemidinae</taxon>
        <taxon>Tanacetum</taxon>
    </lineage>
</organism>
<dbReference type="PANTHER" id="PTHR36617">
    <property type="entry name" value="PROTEIN, PUTATIVE-RELATED"/>
    <property type="match status" value="1"/>
</dbReference>
<keyword evidence="2" id="KW-0548">Nucleotidyltransferase</keyword>
<evidence type="ECO:0000313" key="2">
    <source>
        <dbReference type="EMBL" id="GEU86701.1"/>
    </source>
</evidence>
<name>A0A6L2NK91_TANCI</name>
<accession>A0A6L2NK91</accession>
<sequence>MTIAALLQRLSNWGVILTSVHNLKLKGTDLLSLCSRKIGNGDSTRFWDDIWIGDQSLKFKFPSIFLLDNDRDCYVTNKVPMHDWSAVLRRHLRGGDESSQLEALQAAIEDVVLTDQRDSCSRFFVLNVKRTYNRLTTFSFCVRWLKICGICLLNDIPGMPLDDKFRRHGSLSSFKRHMKILTFRGRDLSHVILESKDGKIWSSIRRCRVIPTWVINACPKVDWPIHVVQVDKSFDLSISNYPAYSLGTCLQTIFKKTQVLFKNPLMRNLPLKSRPHHRRRRNRLDDAKRGRFKAMMHPYMESKTKQYDRRTYYMVNGKWKMVRPAVVRFCEVDCNVMRRLQESGSSNVDYYASTLMDYEAETETTKRYKSSGSSSFNTKSREASMNLNANVGDDDKDEVHEIRRPIGRDKAKDATKKKGSGGSGSSSTSEEALVRLMVTKMASQKKKECLAFLEIKRREVECLEQEVRNQEYRQR</sequence>
<dbReference type="GO" id="GO:0003964">
    <property type="term" value="F:RNA-directed DNA polymerase activity"/>
    <property type="evidence" value="ECO:0007669"/>
    <property type="project" value="UniProtKB-KW"/>
</dbReference>
<comment type="caution">
    <text evidence="2">The sequence shown here is derived from an EMBL/GenBank/DDBJ whole genome shotgun (WGS) entry which is preliminary data.</text>
</comment>
<protein>
    <submittedName>
        <fullName evidence="2">RNA-directed DNA polymerase, eukaryota, reverse transcriptase zinc-binding domain protein</fullName>
    </submittedName>
</protein>
<dbReference type="EMBL" id="BKCJ010009383">
    <property type="protein sequence ID" value="GEU86701.1"/>
    <property type="molecule type" value="Genomic_DNA"/>
</dbReference>
<keyword evidence="2" id="KW-0808">Transferase</keyword>
<reference evidence="2" key="1">
    <citation type="journal article" date="2019" name="Sci. Rep.">
        <title>Draft genome of Tanacetum cinerariifolium, the natural source of mosquito coil.</title>
        <authorList>
            <person name="Yamashiro T."/>
            <person name="Shiraishi A."/>
            <person name="Satake H."/>
            <person name="Nakayama K."/>
        </authorList>
    </citation>
    <scope>NUCLEOTIDE SEQUENCE</scope>
</reference>
<dbReference type="PANTHER" id="PTHR36617:SF15">
    <property type="entry name" value="REVERSE TRANSCRIPTASE ZINC-BINDING DOMAIN-CONTAINING PROTEIN"/>
    <property type="match status" value="1"/>
</dbReference>
<gene>
    <name evidence="2" type="ORF">Tci_058679</name>
</gene>
<evidence type="ECO:0000256" key="1">
    <source>
        <dbReference type="SAM" id="MobiDB-lite"/>
    </source>
</evidence>